<comment type="caution">
    <text evidence="1">The sequence shown here is derived from an EMBL/GenBank/DDBJ whole genome shotgun (WGS) entry which is preliminary data.</text>
</comment>
<accession>A0ABM8PM91</accession>
<dbReference type="Proteomes" id="UP000606921">
    <property type="component" value="Unassembled WGS sequence"/>
</dbReference>
<name>A0ABM8PM91_9HYPH</name>
<keyword evidence="2" id="KW-1185">Reference proteome</keyword>
<organism evidence="1 2">
    <name type="scientific">Pseudorhizobium endolithicum</name>
    <dbReference type="NCBI Taxonomy" id="1191678"/>
    <lineage>
        <taxon>Bacteria</taxon>
        <taxon>Pseudomonadati</taxon>
        <taxon>Pseudomonadota</taxon>
        <taxon>Alphaproteobacteria</taxon>
        <taxon>Hyphomicrobiales</taxon>
        <taxon>Rhizobiaceae</taxon>
        <taxon>Rhizobium/Agrobacterium group</taxon>
        <taxon>Pseudorhizobium</taxon>
    </lineage>
</organism>
<proteinExistence type="predicted"/>
<evidence type="ECO:0000313" key="1">
    <source>
        <dbReference type="EMBL" id="CAD7037599.1"/>
    </source>
</evidence>
<evidence type="ECO:0000313" key="2">
    <source>
        <dbReference type="Proteomes" id="UP000606921"/>
    </source>
</evidence>
<reference evidence="1 2" key="1">
    <citation type="submission" date="2020-11" db="EMBL/GenBank/DDBJ databases">
        <authorList>
            <person name="Lassalle F."/>
        </authorList>
    </citation>
    <scope>NUCLEOTIDE SEQUENCE [LARGE SCALE GENOMIC DNA]</scope>
    <source>
        <strain evidence="1 2">JC140</strain>
    </source>
</reference>
<protein>
    <submittedName>
        <fullName evidence="1">Ribonuclease activity regulator RraA</fullName>
    </submittedName>
</protein>
<dbReference type="EMBL" id="CABFWF030000011">
    <property type="protein sequence ID" value="CAD7037599.1"/>
    <property type="molecule type" value="Genomic_DNA"/>
</dbReference>
<sequence>MVGPAYTLGYILAREDRNQLSEFRKPTQPRRVAIEA</sequence>
<gene>
    <name evidence="1" type="ORF">REJC140_03681</name>
</gene>